<sequence length="188" mass="22572">MGIYLLDKFGVNNIELIHLYLLLSCLFYLFVSHLLIFILNKIFLCLHNPLSQFQYFCYQLCQSKFLIFIFQVTYQDYQLDLLQRAFKGYPFQLNFINPIIFLVLIQSIIFKEGGTTSHTSVIFKRFFSDQQFWLNYNQKSLRFQLLPHFKKFQKISLKFLYYDGQLTVWQIQTIPIHICEQSLNVAQT</sequence>
<gene>
    <name evidence="2" type="ORF">PPRIM_AZ9-3.1.T1870024</name>
</gene>
<protein>
    <recommendedName>
        <fullName evidence="4">Transmembrane protein</fullName>
    </recommendedName>
</protein>
<name>A0A8S1QNN0_PARPR</name>
<dbReference type="Proteomes" id="UP000688137">
    <property type="component" value="Unassembled WGS sequence"/>
</dbReference>
<reference evidence="2" key="1">
    <citation type="submission" date="2021-01" db="EMBL/GenBank/DDBJ databases">
        <authorList>
            <consortium name="Genoscope - CEA"/>
            <person name="William W."/>
        </authorList>
    </citation>
    <scope>NUCLEOTIDE SEQUENCE</scope>
</reference>
<accession>A0A8S1QNN0</accession>
<keyword evidence="3" id="KW-1185">Reference proteome</keyword>
<dbReference type="AlphaFoldDB" id="A0A8S1QNN0"/>
<keyword evidence="1" id="KW-1133">Transmembrane helix</keyword>
<organism evidence="2 3">
    <name type="scientific">Paramecium primaurelia</name>
    <dbReference type="NCBI Taxonomy" id="5886"/>
    <lineage>
        <taxon>Eukaryota</taxon>
        <taxon>Sar</taxon>
        <taxon>Alveolata</taxon>
        <taxon>Ciliophora</taxon>
        <taxon>Intramacronucleata</taxon>
        <taxon>Oligohymenophorea</taxon>
        <taxon>Peniculida</taxon>
        <taxon>Parameciidae</taxon>
        <taxon>Paramecium</taxon>
    </lineage>
</organism>
<evidence type="ECO:0008006" key="4">
    <source>
        <dbReference type="Google" id="ProtNLM"/>
    </source>
</evidence>
<evidence type="ECO:0000313" key="2">
    <source>
        <dbReference type="EMBL" id="CAD8117082.1"/>
    </source>
</evidence>
<evidence type="ECO:0000256" key="1">
    <source>
        <dbReference type="SAM" id="Phobius"/>
    </source>
</evidence>
<dbReference type="EMBL" id="CAJJDM010000196">
    <property type="protein sequence ID" value="CAD8117082.1"/>
    <property type="molecule type" value="Genomic_DNA"/>
</dbReference>
<evidence type="ECO:0000313" key="3">
    <source>
        <dbReference type="Proteomes" id="UP000688137"/>
    </source>
</evidence>
<keyword evidence="1" id="KW-0812">Transmembrane</keyword>
<proteinExistence type="predicted"/>
<feature type="transmembrane region" description="Helical" evidence="1">
    <location>
        <begin position="20"/>
        <end position="43"/>
    </location>
</feature>
<feature type="transmembrane region" description="Helical" evidence="1">
    <location>
        <begin position="89"/>
        <end position="110"/>
    </location>
</feature>
<keyword evidence="1" id="KW-0472">Membrane</keyword>
<comment type="caution">
    <text evidence="2">The sequence shown here is derived from an EMBL/GenBank/DDBJ whole genome shotgun (WGS) entry which is preliminary data.</text>
</comment>